<dbReference type="CDD" id="cd01335">
    <property type="entry name" value="Radical_SAM"/>
    <property type="match status" value="1"/>
</dbReference>
<feature type="domain" description="Radical SAM core" evidence="7">
    <location>
        <begin position="26"/>
        <end position="163"/>
    </location>
</feature>
<dbReference type="InterPro" id="IPR058240">
    <property type="entry name" value="rSAM_sf"/>
</dbReference>
<gene>
    <name evidence="9" type="primary">arsS</name>
    <name evidence="9" type="ORF">JFN93_10550</name>
</gene>
<evidence type="ECO:0000313" key="10">
    <source>
        <dbReference type="Proteomes" id="UP000636888"/>
    </source>
</evidence>
<accession>A0A8J7IP06</accession>
<evidence type="ECO:0000256" key="4">
    <source>
        <dbReference type="ARBA" id="ARBA00023004"/>
    </source>
</evidence>
<sequence>MQVFQEKLRAIDSGLTRFERLQTLQVNLGDRCNLSCIHCHHSASPTGTRIMGREVIDQVVRYLERHPGLTLDITGGCPELNPHFRHLVEATAGLAARRIIRSNLSIALEKGMEWLPDFYREQNLVVMASLPCYELENVEAQRGRGVYQASIEALTRLNQKGYGKDRELHLVYNPGGTAVAAARETLEQAYRQELRERFGISFNHLHCMNNVPLGRYRVSLEQTGAYQRYLAHLAERFNPDAAPGIMCRTLISIGWDGTLYNCDFNLAAGLPLRGIDGAPLRVAELAEAVRSGNPIRMAEHCFSCTAGHGSGCGGSASVRKETPTRKGSLACPPQ</sequence>
<dbReference type="Pfam" id="PF12345">
    <property type="entry name" value="DUF3641"/>
    <property type="match status" value="1"/>
</dbReference>
<keyword evidence="2" id="KW-0949">S-adenosyl-L-methionine</keyword>
<evidence type="ECO:0000256" key="2">
    <source>
        <dbReference type="ARBA" id="ARBA00022691"/>
    </source>
</evidence>
<reference evidence="9" key="1">
    <citation type="submission" date="2020-12" db="EMBL/GenBank/DDBJ databases">
        <title>Geomonas sp. Red875, isolated from river sediment.</title>
        <authorList>
            <person name="Xu Z."/>
            <person name="Zhang Z."/>
            <person name="Masuda Y."/>
            <person name="Itoh H."/>
            <person name="Senoo K."/>
        </authorList>
    </citation>
    <scope>NUCLEOTIDE SEQUENCE</scope>
    <source>
        <strain evidence="9">Red875</strain>
    </source>
</reference>
<evidence type="ECO:0000256" key="5">
    <source>
        <dbReference type="ARBA" id="ARBA00023014"/>
    </source>
</evidence>
<dbReference type="NCBIfam" id="TIGR04167">
    <property type="entry name" value="rSAM_SeCys"/>
    <property type="match status" value="1"/>
</dbReference>
<evidence type="ECO:0000313" key="9">
    <source>
        <dbReference type="EMBL" id="MBJ6725148.1"/>
    </source>
</evidence>
<keyword evidence="4" id="KW-0408">Iron</keyword>
<dbReference type="InterPro" id="IPR026351">
    <property type="entry name" value="rSAM_ArsS-like"/>
</dbReference>
<keyword evidence="3" id="KW-0479">Metal-binding</keyword>
<feature type="domain" description="Arsenosugar biosynthesis radical SAM protein ArsS-like C-terminal" evidence="8">
    <location>
        <begin position="181"/>
        <end position="315"/>
    </location>
</feature>
<keyword evidence="10" id="KW-1185">Reference proteome</keyword>
<evidence type="ECO:0000259" key="8">
    <source>
        <dbReference type="Pfam" id="PF12345"/>
    </source>
</evidence>
<evidence type="ECO:0000256" key="3">
    <source>
        <dbReference type="ARBA" id="ARBA00022723"/>
    </source>
</evidence>
<dbReference type="GO" id="GO:0051536">
    <property type="term" value="F:iron-sulfur cluster binding"/>
    <property type="evidence" value="ECO:0007669"/>
    <property type="project" value="UniProtKB-KW"/>
</dbReference>
<dbReference type="InterPro" id="IPR013785">
    <property type="entry name" value="Aldolase_TIM"/>
</dbReference>
<dbReference type="Gene3D" id="3.20.20.70">
    <property type="entry name" value="Aldolase class I"/>
    <property type="match status" value="1"/>
</dbReference>
<comment type="caution">
    <text evidence="9">The sequence shown here is derived from an EMBL/GenBank/DDBJ whole genome shotgun (WGS) entry which is preliminary data.</text>
</comment>
<dbReference type="Pfam" id="PF04055">
    <property type="entry name" value="Radical_SAM"/>
    <property type="match status" value="1"/>
</dbReference>
<dbReference type="SUPFAM" id="SSF102114">
    <property type="entry name" value="Radical SAM enzymes"/>
    <property type="match status" value="1"/>
</dbReference>
<dbReference type="PANTHER" id="PTHR43728">
    <property type="entry name" value="SLR0304 PROTEIN"/>
    <property type="match status" value="1"/>
</dbReference>
<dbReference type="InterPro" id="IPR007197">
    <property type="entry name" value="rSAM"/>
</dbReference>
<dbReference type="AlphaFoldDB" id="A0A8J7IP06"/>
<dbReference type="PANTHER" id="PTHR43728:SF1">
    <property type="entry name" value="FE-S OXIDOREDUCTASE"/>
    <property type="match status" value="1"/>
</dbReference>
<keyword evidence="5" id="KW-0411">Iron-sulfur</keyword>
<organism evidence="9 10">
    <name type="scientific">Geomesophilobacter sediminis</name>
    <dbReference type="NCBI Taxonomy" id="2798584"/>
    <lineage>
        <taxon>Bacteria</taxon>
        <taxon>Pseudomonadati</taxon>
        <taxon>Thermodesulfobacteriota</taxon>
        <taxon>Desulfuromonadia</taxon>
        <taxon>Geobacterales</taxon>
        <taxon>Geobacteraceae</taxon>
        <taxon>Geomesophilobacter</taxon>
    </lineage>
</organism>
<dbReference type="EMBL" id="JAEMHM010000008">
    <property type="protein sequence ID" value="MBJ6725148.1"/>
    <property type="molecule type" value="Genomic_DNA"/>
</dbReference>
<dbReference type="GO" id="GO:0003824">
    <property type="term" value="F:catalytic activity"/>
    <property type="evidence" value="ECO:0007669"/>
    <property type="project" value="InterPro"/>
</dbReference>
<dbReference type="GO" id="GO:0046872">
    <property type="term" value="F:metal ion binding"/>
    <property type="evidence" value="ECO:0007669"/>
    <property type="project" value="UniProtKB-KW"/>
</dbReference>
<dbReference type="Proteomes" id="UP000636888">
    <property type="component" value="Unassembled WGS sequence"/>
</dbReference>
<evidence type="ECO:0000259" key="7">
    <source>
        <dbReference type="Pfam" id="PF04055"/>
    </source>
</evidence>
<evidence type="ECO:0000256" key="6">
    <source>
        <dbReference type="SAM" id="MobiDB-lite"/>
    </source>
</evidence>
<comment type="cofactor">
    <cofactor evidence="1">
        <name>[4Fe-4S] cluster</name>
        <dbReference type="ChEBI" id="CHEBI:49883"/>
    </cofactor>
</comment>
<proteinExistence type="predicted"/>
<feature type="region of interest" description="Disordered" evidence="6">
    <location>
        <begin position="315"/>
        <end position="334"/>
    </location>
</feature>
<dbReference type="RefSeq" id="WP_199384045.1">
    <property type="nucleotide sequence ID" value="NZ_JAEMHM010000008.1"/>
</dbReference>
<dbReference type="InterPro" id="IPR024521">
    <property type="entry name" value="ArsS-like_C"/>
</dbReference>
<dbReference type="SFLD" id="SFLDS00029">
    <property type="entry name" value="Radical_SAM"/>
    <property type="match status" value="1"/>
</dbReference>
<name>A0A8J7IP06_9BACT</name>
<protein>
    <submittedName>
        <fullName evidence="9">Arsenosugar biosynthesis radical SAM protein ArsS</fullName>
    </submittedName>
</protein>
<evidence type="ECO:0000256" key="1">
    <source>
        <dbReference type="ARBA" id="ARBA00001966"/>
    </source>
</evidence>